<gene>
    <name evidence="1" type="ORF">VNO78_15724</name>
</gene>
<evidence type="ECO:0000313" key="1">
    <source>
        <dbReference type="EMBL" id="KAK7395177.1"/>
    </source>
</evidence>
<accession>A0AAN9SKT6</accession>
<protein>
    <submittedName>
        <fullName evidence="1">Uncharacterized protein</fullName>
    </submittedName>
</protein>
<sequence length="96" mass="10380">MGGLTNHPLTPSIPSMKEALTKPHVQVQHPFFTILFSCDILCDFHKPRRVATNEEEKGLELASGGVKFANVVLSGEGTELGSVVLGARDFQPYAVT</sequence>
<organism evidence="1 2">
    <name type="scientific">Psophocarpus tetragonolobus</name>
    <name type="common">Winged bean</name>
    <name type="synonym">Dolichos tetragonolobus</name>
    <dbReference type="NCBI Taxonomy" id="3891"/>
    <lineage>
        <taxon>Eukaryota</taxon>
        <taxon>Viridiplantae</taxon>
        <taxon>Streptophyta</taxon>
        <taxon>Embryophyta</taxon>
        <taxon>Tracheophyta</taxon>
        <taxon>Spermatophyta</taxon>
        <taxon>Magnoliopsida</taxon>
        <taxon>eudicotyledons</taxon>
        <taxon>Gunneridae</taxon>
        <taxon>Pentapetalae</taxon>
        <taxon>rosids</taxon>
        <taxon>fabids</taxon>
        <taxon>Fabales</taxon>
        <taxon>Fabaceae</taxon>
        <taxon>Papilionoideae</taxon>
        <taxon>50 kb inversion clade</taxon>
        <taxon>NPAAA clade</taxon>
        <taxon>indigoferoid/millettioid clade</taxon>
        <taxon>Phaseoleae</taxon>
        <taxon>Psophocarpus</taxon>
    </lineage>
</organism>
<evidence type="ECO:0000313" key="2">
    <source>
        <dbReference type="Proteomes" id="UP001386955"/>
    </source>
</evidence>
<dbReference type="Proteomes" id="UP001386955">
    <property type="component" value="Unassembled WGS sequence"/>
</dbReference>
<name>A0AAN9SKT6_PSOTE</name>
<reference evidence="1 2" key="1">
    <citation type="submission" date="2024-01" db="EMBL/GenBank/DDBJ databases">
        <title>The genomes of 5 underutilized Papilionoideae crops provide insights into root nodulation and disease resistanc.</title>
        <authorList>
            <person name="Jiang F."/>
        </authorList>
    </citation>
    <scope>NUCLEOTIDE SEQUENCE [LARGE SCALE GENOMIC DNA]</scope>
    <source>
        <strain evidence="1">DUOXIRENSHENG_FW03</strain>
        <tissue evidence="1">Leaves</tissue>
    </source>
</reference>
<keyword evidence="2" id="KW-1185">Reference proteome</keyword>
<dbReference type="AlphaFoldDB" id="A0AAN9SKT6"/>
<comment type="caution">
    <text evidence="1">The sequence shown here is derived from an EMBL/GenBank/DDBJ whole genome shotgun (WGS) entry which is preliminary data.</text>
</comment>
<proteinExistence type="predicted"/>
<dbReference type="EMBL" id="JAYMYS010000004">
    <property type="protein sequence ID" value="KAK7395177.1"/>
    <property type="molecule type" value="Genomic_DNA"/>
</dbReference>